<feature type="transmembrane region" description="Helical" evidence="1">
    <location>
        <begin position="45"/>
        <end position="63"/>
    </location>
</feature>
<organism evidence="2 3">
    <name type="scientific">Nitratireductor aquibiodomus</name>
    <dbReference type="NCBI Taxonomy" id="204799"/>
    <lineage>
        <taxon>Bacteria</taxon>
        <taxon>Pseudomonadati</taxon>
        <taxon>Pseudomonadota</taxon>
        <taxon>Alphaproteobacteria</taxon>
        <taxon>Hyphomicrobiales</taxon>
        <taxon>Phyllobacteriaceae</taxon>
        <taxon>Nitratireductor</taxon>
    </lineage>
</organism>
<gene>
    <name evidence="2" type="ORF">SAMN05216452_0159</name>
</gene>
<reference evidence="3" key="1">
    <citation type="submission" date="2016-10" db="EMBL/GenBank/DDBJ databases">
        <authorList>
            <person name="Varghese N."/>
            <person name="Submissions S."/>
        </authorList>
    </citation>
    <scope>NUCLEOTIDE SEQUENCE [LARGE SCALE GENOMIC DNA]</scope>
    <source>
        <strain evidence="3">ES.061</strain>
    </source>
</reference>
<evidence type="ECO:0000313" key="3">
    <source>
        <dbReference type="Proteomes" id="UP000199064"/>
    </source>
</evidence>
<dbReference type="RefSeq" id="WP_025031660.1">
    <property type="nucleotide sequence ID" value="NZ_FNSL01000001.1"/>
</dbReference>
<proteinExistence type="predicted"/>
<feature type="transmembrane region" description="Helical" evidence="1">
    <location>
        <begin position="116"/>
        <end position="137"/>
    </location>
</feature>
<feature type="transmembrane region" description="Helical" evidence="1">
    <location>
        <begin position="83"/>
        <end position="104"/>
    </location>
</feature>
<name>A0A1H4ILJ9_9HYPH</name>
<evidence type="ECO:0000313" key="2">
    <source>
        <dbReference type="EMBL" id="SEB34910.1"/>
    </source>
</evidence>
<keyword evidence="1" id="KW-0472">Membrane</keyword>
<feature type="transmembrane region" description="Helical" evidence="1">
    <location>
        <begin position="144"/>
        <end position="162"/>
    </location>
</feature>
<keyword evidence="3" id="KW-1185">Reference proteome</keyword>
<dbReference type="AlphaFoldDB" id="A0A1H4ILJ9"/>
<feature type="transmembrane region" description="Helical" evidence="1">
    <location>
        <begin position="21"/>
        <end position="39"/>
    </location>
</feature>
<evidence type="ECO:0000256" key="1">
    <source>
        <dbReference type="SAM" id="Phobius"/>
    </source>
</evidence>
<protein>
    <submittedName>
        <fullName evidence="2">Uncharacterized protein</fullName>
    </submittedName>
</protein>
<dbReference type="Proteomes" id="UP000199064">
    <property type="component" value="Unassembled WGS sequence"/>
</dbReference>
<accession>A0A1H4ILJ9</accession>
<dbReference type="EMBL" id="FNSL01000001">
    <property type="protein sequence ID" value="SEB34910.1"/>
    <property type="molecule type" value="Genomic_DNA"/>
</dbReference>
<keyword evidence="1" id="KW-1133">Transmembrane helix</keyword>
<sequence length="165" mass="18106">MRQRLATLRQALPSPALALKGAFLWGAAMGFNALGSLWMRGWQSMPHMVALTSIFALGAALAFPIGHTLQALVARKARPESRFAAAFLCFALATICVTAALYALQYRAYYAQWHGALLSPSWVIHFIFTTAGAVYQFAVIGLRFYFPWGLAALFALSCIYAARPR</sequence>
<keyword evidence="1" id="KW-0812">Transmembrane</keyword>